<comment type="caution">
    <text evidence="1">The sequence shown here is derived from an EMBL/GenBank/DDBJ whole genome shotgun (WGS) entry which is preliminary data.</text>
</comment>
<accession>A0A0M9XB32</accession>
<evidence type="ECO:0000313" key="2">
    <source>
        <dbReference type="Proteomes" id="UP000037773"/>
    </source>
</evidence>
<evidence type="ECO:0000313" key="1">
    <source>
        <dbReference type="EMBL" id="KOT45494.1"/>
    </source>
</evidence>
<proteinExistence type="predicted"/>
<sequence length="89" mass="9332">MLGGVAGVLGFGEDCGQCGPGRVVEGLLGVVGQDHEDPLGVPFHGACRRLALSQGGQEEFVKRGVPRVSFFFGGRFRGLRHVGGCLRHA</sequence>
<dbReference type="Proteomes" id="UP000037773">
    <property type="component" value="Unassembled WGS sequence"/>
</dbReference>
<gene>
    <name evidence="1" type="ORF">ADK41_03035</name>
</gene>
<name>A0A0M9XB32_9ACTN</name>
<keyword evidence="2" id="KW-1185">Reference proteome</keyword>
<reference evidence="1 2" key="1">
    <citation type="submission" date="2015-07" db="EMBL/GenBank/DDBJ databases">
        <authorList>
            <person name="Noorani M."/>
        </authorList>
    </citation>
    <scope>NUCLEOTIDE SEQUENCE [LARGE SCALE GENOMIC DNA]</scope>
    <source>
        <strain evidence="1 2">NRRL B-24567</strain>
    </source>
</reference>
<dbReference type="AlphaFoldDB" id="A0A0M9XB32"/>
<protein>
    <submittedName>
        <fullName evidence="1">Uncharacterized protein</fullName>
    </submittedName>
</protein>
<dbReference type="EMBL" id="LGCN01000017">
    <property type="protein sequence ID" value="KOT45494.1"/>
    <property type="molecule type" value="Genomic_DNA"/>
</dbReference>
<organism evidence="1 2">
    <name type="scientific">Streptomyces caelestis</name>
    <dbReference type="NCBI Taxonomy" id="36816"/>
    <lineage>
        <taxon>Bacteria</taxon>
        <taxon>Bacillati</taxon>
        <taxon>Actinomycetota</taxon>
        <taxon>Actinomycetes</taxon>
        <taxon>Kitasatosporales</taxon>
        <taxon>Streptomycetaceae</taxon>
        <taxon>Streptomyces</taxon>
    </lineage>
</organism>